<dbReference type="GO" id="GO:0003677">
    <property type="term" value="F:DNA binding"/>
    <property type="evidence" value="ECO:0007669"/>
    <property type="project" value="InterPro"/>
</dbReference>
<keyword evidence="1" id="KW-0472">Membrane</keyword>
<evidence type="ECO:0000256" key="1">
    <source>
        <dbReference type="SAM" id="Phobius"/>
    </source>
</evidence>
<feature type="domain" description="HTH LytTR-type" evidence="2">
    <location>
        <begin position="189"/>
        <end position="273"/>
    </location>
</feature>
<evidence type="ECO:0000313" key="4">
    <source>
        <dbReference type="Proteomes" id="UP000244911"/>
    </source>
</evidence>
<evidence type="ECO:0000313" key="3">
    <source>
        <dbReference type="EMBL" id="SPF78907.1"/>
    </source>
</evidence>
<dbReference type="PROSITE" id="PS50930">
    <property type="entry name" value="HTH_LYTTR"/>
    <property type="match status" value="1"/>
</dbReference>
<keyword evidence="1" id="KW-1133">Transmembrane helix</keyword>
<reference evidence="3 4" key="1">
    <citation type="submission" date="2018-03" db="EMBL/GenBank/DDBJ databases">
        <authorList>
            <person name="Keele B.F."/>
        </authorList>
    </citation>
    <scope>NUCLEOTIDE SEQUENCE [LARGE SCALE GENOMIC DNA]</scope>
    <source>
        <strain evidence="3 4">CECT 8811</strain>
    </source>
</reference>
<keyword evidence="1" id="KW-0812">Transmembrane</keyword>
<dbReference type="Proteomes" id="UP000244911">
    <property type="component" value="Unassembled WGS sequence"/>
</dbReference>
<dbReference type="Gene3D" id="2.40.50.1020">
    <property type="entry name" value="LytTr DNA-binding domain"/>
    <property type="match status" value="1"/>
</dbReference>
<gene>
    <name evidence="3" type="ORF">ALP8811_02840</name>
</gene>
<proteinExistence type="predicted"/>
<keyword evidence="4" id="KW-1185">Reference proteome</keyword>
<accession>A0A2R8ASQ5</accession>
<feature type="transmembrane region" description="Helical" evidence="1">
    <location>
        <begin position="133"/>
        <end position="152"/>
    </location>
</feature>
<organism evidence="3 4">
    <name type="scientific">Aliiroseovarius pelagivivens</name>
    <dbReference type="NCBI Taxonomy" id="1639690"/>
    <lineage>
        <taxon>Bacteria</taxon>
        <taxon>Pseudomonadati</taxon>
        <taxon>Pseudomonadota</taxon>
        <taxon>Alphaproteobacteria</taxon>
        <taxon>Rhodobacterales</taxon>
        <taxon>Paracoccaceae</taxon>
        <taxon>Aliiroseovarius</taxon>
    </lineage>
</organism>
<dbReference type="InterPro" id="IPR007492">
    <property type="entry name" value="LytTR_DNA-bd_dom"/>
</dbReference>
<dbReference type="SMART" id="SM00850">
    <property type="entry name" value="LytTR"/>
    <property type="match status" value="1"/>
</dbReference>
<feature type="transmembrane region" description="Helical" evidence="1">
    <location>
        <begin position="56"/>
        <end position="74"/>
    </location>
</feature>
<feature type="transmembrane region" description="Helical" evidence="1">
    <location>
        <begin position="30"/>
        <end position="50"/>
    </location>
</feature>
<evidence type="ECO:0000259" key="2">
    <source>
        <dbReference type="PROSITE" id="PS50930"/>
    </source>
</evidence>
<sequence>MHVIAINGTRITCDWSVLHRLLSSGRMNGAFILIALALATYKQTLFNIPAPYLTRIIFWLIGVYLTTLYWYLLIRAVHLIRDRLKVGAAVFNYPATAIATVGAVFTSTVLVSVLTQSTFLSASLTFGDFARNLLIAGLVELLIVTSILPFFWEGKTAAPYPAAAKPAPPEPRTILFDEKGIHLASLLHVRSQEHYLEFVFEQTELLLRGALKDFVAMCDDTDGIQCHRSHWVAKKAVTGRKRHEGNPVLLLSNGNSVPIARGRLADVKSWLMQHRPEV</sequence>
<feature type="transmembrane region" description="Helical" evidence="1">
    <location>
        <begin position="86"/>
        <end position="113"/>
    </location>
</feature>
<dbReference type="EMBL" id="OMOI01000002">
    <property type="protein sequence ID" value="SPF78907.1"/>
    <property type="molecule type" value="Genomic_DNA"/>
</dbReference>
<dbReference type="Pfam" id="PF04397">
    <property type="entry name" value="LytTR"/>
    <property type="match status" value="1"/>
</dbReference>
<protein>
    <recommendedName>
        <fullName evidence="2">HTH LytTR-type domain-containing protein</fullName>
    </recommendedName>
</protein>
<name>A0A2R8ASQ5_9RHOB</name>
<dbReference type="AlphaFoldDB" id="A0A2R8ASQ5"/>